<evidence type="ECO:0000259" key="1">
    <source>
        <dbReference type="Pfam" id="PF13454"/>
    </source>
</evidence>
<dbReference type="InterPro" id="IPR038732">
    <property type="entry name" value="HpyO/CreE_NAD-binding"/>
</dbReference>
<name>A0A370H124_9COXI</name>
<evidence type="ECO:0000313" key="3">
    <source>
        <dbReference type="Proteomes" id="UP000254720"/>
    </source>
</evidence>
<proteinExistence type="predicted"/>
<dbReference type="InterPro" id="IPR036188">
    <property type="entry name" value="FAD/NAD-bd_sf"/>
</dbReference>
<dbReference type="Gene3D" id="3.50.50.60">
    <property type="entry name" value="FAD/NAD(P)-binding domain"/>
    <property type="match status" value="1"/>
</dbReference>
<keyword evidence="3" id="KW-1185">Reference proteome</keyword>
<dbReference type="PANTHER" id="PTHR40254:SF1">
    <property type="entry name" value="BLR0577 PROTEIN"/>
    <property type="match status" value="1"/>
</dbReference>
<evidence type="ECO:0000313" key="2">
    <source>
        <dbReference type="EMBL" id="RDI48684.1"/>
    </source>
</evidence>
<dbReference type="Pfam" id="PF13454">
    <property type="entry name" value="NAD_binding_9"/>
    <property type="match status" value="1"/>
</dbReference>
<reference evidence="2 3" key="1">
    <citation type="submission" date="2018-07" db="EMBL/GenBank/DDBJ databases">
        <title>Genomic Encyclopedia of Type Strains, Phase IV (KMG-IV): sequencing the most valuable type-strain genomes for metagenomic binning, comparative biology and taxonomic classification.</title>
        <authorList>
            <person name="Goeker M."/>
        </authorList>
    </citation>
    <scope>NUCLEOTIDE SEQUENCE [LARGE SCALE GENOMIC DNA]</scope>
    <source>
        <strain evidence="2 3">DSM 16500</strain>
    </source>
</reference>
<dbReference type="PANTHER" id="PTHR40254">
    <property type="entry name" value="BLR0577 PROTEIN"/>
    <property type="match status" value="1"/>
</dbReference>
<accession>A0A370H124</accession>
<dbReference type="SUPFAM" id="SSF51905">
    <property type="entry name" value="FAD/NAD(P)-binding domain"/>
    <property type="match status" value="1"/>
</dbReference>
<dbReference type="Proteomes" id="UP000254720">
    <property type="component" value="Unassembled WGS sequence"/>
</dbReference>
<comment type="caution">
    <text evidence="2">The sequence shown here is derived from an EMBL/GenBank/DDBJ whole genome shotgun (WGS) entry which is preliminary data.</text>
</comment>
<gene>
    <name evidence="2" type="ORF">C8D86_102113</name>
</gene>
<sequence length="458" mass="51647">MELSEHKPVHRIGIIGAGFSGTAVSAALHRINRHPLEVVLFEKRGCFGAGDAYSTPFPFHLLNVRAQDMSVFEDEKEHFVNWLNTHSAATPFLDRTLACHEQFVPRFLYGSYLKDLLMQIQADSAVTRLTLSPHEIVDIAYSGSQAVLISKNNERIPVDKVVLALGNNLPAAFPFSVSEEVNCIHNPWEYTAPRRIEKKDPVLIVGTGLSMIDAVLTLYHQDHQGPIYAVSRHGLLPLSHSDVKVPYLLMQDHLPHQLRMLSMHLRSRSKNHINEGGDWRSIINALRGYIPALWERSSLADKSRFLRHLLPYWNIHRHRVHKKVADLLMQLRNRGQLKILAGRILEIEKRIAKIKLRHKNNILPLEVKWVINCMGPSLSSMQQPLVQSLLSRGMALMDPLDLGFAVSSVGALKETSGHFSSSLYTLGPPARGAAWECSAVPEIRKQSFHLAKHLLNMD</sequence>
<dbReference type="EMBL" id="QQAX01000002">
    <property type="protein sequence ID" value="RDI48684.1"/>
    <property type="molecule type" value="Genomic_DNA"/>
</dbReference>
<dbReference type="AlphaFoldDB" id="A0A370H124"/>
<feature type="domain" description="FAD-dependent urate hydroxylase HpyO/Asp monooxygenase CreE-like FAD/NAD(P)-binding" evidence="1">
    <location>
        <begin position="14"/>
        <end position="167"/>
    </location>
</feature>
<dbReference type="InterPro" id="IPR052189">
    <property type="entry name" value="L-asp_N-monooxygenase_NS-form"/>
</dbReference>
<protein>
    <submittedName>
        <fullName evidence="2">Putative NAD(P)/FAD-binding protein YdhS</fullName>
    </submittedName>
</protein>
<organism evidence="2 3">
    <name type="scientific">Aquicella lusitana</name>
    <dbReference type="NCBI Taxonomy" id="254246"/>
    <lineage>
        <taxon>Bacteria</taxon>
        <taxon>Pseudomonadati</taxon>
        <taxon>Pseudomonadota</taxon>
        <taxon>Gammaproteobacteria</taxon>
        <taxon>Legionellales</taxon>
        <taxon>Coxiellaceae</taxon>
        <taxon>Aquicella</taxon>
    </lineage>
</organism>